<feature type="transmembrane region" description="Helical" evidence="1">
    <location>
        <begin position="249"/>
        <end position="267"/>
    </location>
</feature>
<dbReference type="OrthoDB" id="4868177at2"/>
<evidence type="ECO:0000313" key="3">
    <source>
        <dbReference type="Proteomes" id="UP000008495"/>
    </source>
</evidence>
<name>K6V3N3_9MICO</name>
<dbReference type="AlphaFoldDB" id="K6V3N3"/>
<organism evidence="2 3">
    <name type="scientific">Austwickia chelonae NBRC 105200</name>
    <dbReference type="NCBI Taxonomy" id="1184607"/>
    <lineage>
        <taxon>Bacteria</taxon>
        <taxon>Bacillati</taxon>
        <taxon>Actinomycetota</taxon>
        <taxon>Actinomycetes</taxon>
        <taxon>Micrococcales</taxon>
        <taxon>Dermatophilaceae</taxon>
        <taxon>Austwickia</taxon>
    </lineage>
</organism>
<accession>K6V3N3</accession>
<evidence type="ECO:0000313" key="2">
    <source>
        <dbReference type="EMBL" id="GAB76698.1"/>
    </source>
</evidence>
<keyword evidence="3" id="KW-1185">Reference proteome</keyword>
<feature type="transmembrane region" description="Helical" evidence="1">
    <location>
        <begin position="20"/>
        <end position="40"/>
    </location>
</feature>
<dbReference type="EMBL" id="BAGZ01000002">
    <property type="protein sequence ID" value="GAB76698.1"/>
    <property type="molecule type" value="Genomic_DNA"/>
</dbReference>
<keyword evidence="1" id="KW-1133">Transmembrane helix</keyword>
<reference evidence="2 3" key="1">
    <citation type="submission" date="2012-08" db="EMBL/GenBank/DDBJ databases">
        <title>Whole genome shotgun sequence of Austwickia chelonae NBRC 105200.</title>
        <authorList>
            <person name="Yoshida I."/>
            <person name="Hosoyama A."/>
            <person name="Tsuchikane K."/>
            <person name="Katsumata H."/>
            <person name="Ando Y."/>
            <person name="Ohji S."/>
            <person name="Hamada M."/>
            <person name="Tamura T."/>
            <person name="Yamazoe A."/>
            <person name="Yamazaki S."/>
            <person name="Fujita N."/>
        </authorList>
    </citation>
    <scope>NUCLEOTIDE SEQUENCE [LARGE SCALE GENOMIC DNA]</scope>
    <source>
        <strain evidence="2 3">NBRC 105200</strain>
    </source>
</reference>
<keyword evidence="1" id="KW-0472">Membrane</keyword>
<comment type="caution">
    <text evidence="2">The sequence shown here is derived from an EMBL/GenBank/DDBJ whole genome shotgun (WGS) entry which is preliminary data.</text>
</comment>
<keyword evidence="1" id="KW-0812">Transmembrane</keyword>
<evidence type="ECO:0008006" key="4">
    <source>
        <dbReference type="Google" id="ProtNLM"/>
    </source>
</evidence>
<gene>
    <name evidence="2" type="ORF">AUCHE_02_00590</name>
</gene>
<proteinExistence type="predicted"/>
<dbReference type="eggNOG" id="ENOG503293W">
    <property type="taxonomic scope" value="Bacteria"/>
</dbReference>
<dbReference type="STRING" id="100225.SAMN05421595_1830"/>
<dbReference type="Proteomes" id="UP000008495">
    <property type="component" value="Unassembled WGS sequence"/>
</dbReference>
<sequence length="280" mass="29612">MTTLTADHGSSALASLRHHWIPALLLTLLAAMIGSGVALVRPTTYTGETRLAIGHGEMSALNIPGYPTAAKEMASNYSRWVTDQGVAGLKTPPEVTSLAASPIPESSIIRIEAKARDADAAVRASQQAADALTAEVNKSRAENDPAEVMKEIVAKAPALSKAQAGAAGTLAKYNRDLGAERPAATIQADLELFAQVDTVRAQLQAEQDARLDKYRRLISQRSTSADLRPIGQGARLVGNDRSSRIQRGALLGAGIGMVLSLGVCVLLDRRHRGRGRQPQA</sequence>
<evidence type="ECO:0000256" key="1">
    <source>
        <dbReference type="SAM" id="Phobius"/>
    </source>
</evidence>
<protein>
    <recommendedName>
        <fullName evidence="4">Polysaccharide chain length determinant N-terminal domain-containing protein</fullName>
    </recommendedName>
</protein>
<dbReference type="RefSeq" id="WP_006501449.1">
    <property type="nucleotide sequence ID" value="NZ_BAGZ01000002.1"/>
</dbReference>